<dbReference type="PANTHER" id="PTHR33992">
    <property type="entry name" value="RIBONUCLEASE P PROTEIN COMPONENT"/>
    <property type="match status" value="1"/>
</dbReference>
<evidence type="ECO:0000256" key="1">
    <source>
        <dbReference type="ARBA" id="ARBA00002663"/>
    </source>
</evidence>
<evidence type="ECO:0000256" key="7">
    <source>
        <dbReference type="HAMAP-Rule" id="MF_00227"/>
    </source>
</evidence>
<name>A0A1Y6BBF2_9PROT</name>
<dbReference type="EC" id="3.1.26.5" evidence="7 8"/>
<dbReference type="PANTHER" id="PTHR33992:SF1">
    <property type="entry name" value="RIBONUCLEASE P PROTEIN COMPONENT"/>
    <property type="match status" value="1"/>
</dbReference>
<keyword evidence="3 7" id="KW-0540">Nuclease</keyword>
<dbReference type="SUPFAM" id="SSF54211">
    <property type="entry name" value="Ribosomal protein S5 domain 2-like"/>
    <property type="match status" value="1"/>
</dbReference>
<evidence type="ECO:0000256" key="6">
    <source>
        <dbReference type="ARBA" id="ARBA00022884"/>
    </source>
</evidence>
<dbReference type="GO" id="GO:0042781">
    <property type="term" value="F:3'-tRNA processing endoribonuclease activity"/>
    <property type="evidence" value="ECO:0007669"/>
    <property type="project" value="TreeGrafter"/>
</dbReference>
<protein>
    <recommendedName>
        <fullName evidence="7 8">Ribonuclease P protein component</fullName>
        <shortName evidence="7">RNase P protein</shortName>
        <shortName evidence="7">RNaseP protein</shortName>
        <ecNumber evidence="7 8">3.1.26.5</ecNumber>
    </recommendedName>
    <alternativeName>
        <fullName evidence="7">Protein C5</fullName>
    </alternativeName>
</protein>
<dbReference type="GO" id="GO:0001682">
    <property type="term" value="P:tRNA 5'-leader removal"/>
    <property type="evidence" value="ECO:0007669"/>
    <property type="project" value="UniProtKB-UniRule"/>
</dbReference>
<dbReference type="Pfam" id="PF00825">
    <property type="entry name" value="Ribonuclease_P"/>
    <property type="match status" value="1"/>
</dbReference>
<dbReference type="PROSITE" id="PS00648">
    <property type="entry name" value="RIBONUCLEASE_P"/>
    <property type="match status" value="1"/>
</dbReference>
<sequence>MPGVERLKRRGEFLEVAGQGRKWAMPGLVLQALHRPDDGRAPRYGLTASRKVGGAVARNRARRRLRALAERWLPEAGQSGTDYVLIARAGTVTRPFDALEQDLRTALERVVAGRPARPSADRPRGGRREARS</sequence>
<organism evidence="10 11">
    <name type="scientific">Tistlia consotensis USBA 355</name>
    <dbReference type="NCBI Taxonomy" id="560819"/>
    <lineage>
        <taxon>Bacteria</taxon>
        <taxon>Pseudomonadati</taxon>
        <taxon>Pseudomonadota</taxon>
        <taxon>Alphaproteobacteria</taxon>
        <taxon>Rhodospirillales</taxon>
        <taxon>Rhodovibrionaceae</taxon>
        <taxon>Tistlia</taxon>
    </lineage>
</organism>
<evidence type="ECO:0000313" key="11">
    <source>
        <dbReference type="Proteomes" id="UP000192917"/>
    </source>
</evidence>
<dbReference type="InterPro" id="IPR014721">
    <property type="entry name" value="Ribsml_uS5_D2-typ_fold_subgr"/>
</dbReference>
<dbReference type="InterPro" id="IPR000100">
    <property type="entry name" value="RNase_P"/>
</dbReference>
<gene>
    <name evidence="7" type="primary">rnpA</name>
    <name evidence="10" type="ORF">SAMN05428998_101464</name>
</gene>
<dbReference type="GO" id="GO:0030677">
    <property type="term" value="C:ribonuclease P complex"/>
    <property type="evidence" value="ECO:0007669"/>
    <property type="project" value="TreeGrafter"/>
</dbReference>
<evidence type="ECO:0000313" key="10">
    <source>
        <dbReference type="EMBL" id="SME92067.1"/>
    </source>
</evidence>
<reference evidence="10 11" key="1">
    <citation type="submission" date="2017-04" db="EMBL/GenBank/DDBJ databases">
        <authorList>
            <person name="Afonso C.L."/>
            <person name="Miller P.J."/>
            <person name="Scott M.A."/>
            <person name="Spackman E."/>
            <person name="Goraichik I."/>
            <person name="Dimitrov K.M."/>
            <person name="Suarez D.L."/>
            <person name="Swayne D.E."/>
        </authorList>
    </citation>
    <scope>NUCLEOTIDE SEQUENCE [LARGE SCALE GENOMIC DNA]</scope>
    <source>
        <strain evidence="10 11">USBA 355</strain>
    </source>
</reference>
<keyword evidence="11" id="KW-1185">Reference proteome</keyword>
<dbReference type="InterPro" id="IPR020539">
    <property type="entry name" value="RNase_P_CS"/>
</dbReference>
<keyword evidence="4 7" id="KW-0255">Endonuclease</keyword>
<dbReference type="STRING" id="560819.SAMN05428998_101464"/>
<dbReference type="GO" id="GO:0000049">
    <property type="term" value="F:tRNA binding"/>
    <property type="evidence" value="ECO:0007669"/>
    <property type="project" value="UniProtKB-UniRule"/>
</dbReference>
<dbReference type="Gene3D" id="3.30.230.10">
    <property type="match status" value="1"/>
</dbReference>
<keyword evidence="6 7" id="KW-0694">RNA-binding</keyword>
<accession>A0A1Y6BBF2</accession>
<dbReference type="HAMAP" id="MF_00227">
    <property type="entry name" value="RNase_P"/>
    <property type="match status" value="1"/>
</dbReference>
<evidence type="ECO:0000256" key="3">
    <source>
        <dbReference type="ARBA" id="ARBA00022722"/>
    </source>
</evidence>
<dbReference type="Proteomes" id="UP000192917">
    <property type="component" value="Unassembled WGS sequence"/>
</dbReference>
<evidence type="ECO:0000256" key="8">
    <source>
        <dbReference type="NCBIfam" id="TIGR00188"/>
    </source>
</evidence>
<dbReference type="NCBIfam" id="TIGR00188">
    <property type="entry name" value="rnpA"/>
    <property type="match status" value="1"/>
</dbReference>
<dbReference type="AlphaFoldDB" id="A0A1Y6BBF2"/>
<dbReference type="GO" id="GO:0004526">
    <property type="term" value="F:ribonuclease P activity"/>
    <property type="evidence" value="ECO:0007669"/>
    <property type="project" value="UniProtKB-UniRule"/>
</dbReference>
<evidence type="ECO:0000256" key="9">
    <source>
        <dbReference type="SAM" id="MobiDB-lite"/>
    </source>
</evidence>
<comment type="similarity">
    <text evidence="7">Belongs to the RnpA family.</text>
</comment>
<comment type="catalytic activity">
    <reaction evidence="7">
        <text>Endonucleolytic cleavage of RNA, removing 5'-extranucleotides from tRNA precursor.</text>
        <dbReference type="EC" id="3.1.26.5"/>
    </reaction>
</comment>
<comment type="subunit">
    <text evidence="7">Consists of a catalytic RNA component (M1 or rnpB) and a protein subunit.</text>
</comment>
<keyword evidence="5 7" id="KW-0378">Hydrolase</keyword>
<feature type="compositionally biased region" description="Basic and acidic residues" evidence="9">
    <location>
        <begin position="119"/>
        <end position="132"/>
    </location>
</feature>
<evidence type="ECO:0000256" key="5">
    <source>
        <dbReference type="ARBA" id="ARBA00022801"/>
    </source>
</evidence>
<dbReference type="EMBL" id="FWZX01000001">
    <property type="protein sequence ID" value="SME92067.1"/>
    <property type="molecule type" value="Genomic_DNA"/>
</dbReference>
<evidence type="ECO:0000256" key="4">
    <source>
        <dbReference type="ARBA" id="ARBA00022759"/>
    </source>
</evidence>
<keyword evidence="2 7" id="KW-0819">tRNA processing</keyword>
<comment type="function">
    <text evidence="1 7">RNaseP catalyzes the removal of the 5'-leader sequence from pre-tRNA to produce the mature 5'-terminus. It can also cleave other RNA substrates such as 4.5S RNA. The protein component plays an auxiliary but essential role in vivo by binding to the 5'-leader sequence and broadening the substrate specificity of the ribozyme.</text>
</comment>
<dbReference type="InterPro" id="IPR020568">
    <property type="entry name" value="Ribosomal_Su5_D2-typ_SF"/>
</dbReference>
<evidence type="ECO:0000256" key="2">
    <source>
        <dbReference type="ARBA" id="ARBA00022694"/>
    </source>
</evidence>
<feature type="region of interest" description="Disordered" evidence="9">
    <location>
        <begin position="110"/>
        <end position="132"/>
    </location>
</feature>
<proteinExistence type="inferred from homology"/>